<dbReference type="EMBL" id="GBRH01182251">
    <property type="protein sequence ID" value="JAE15645.1"/>
    <property type="molecule type" value="Transcribed_RNA"/>
</dbReference>
<reference evidence="1" key="1">
    <citation type="submission" date="2014-09" db="EMBL/GenBank/DDBJ databases">
        <authorList>
            <person name="Magalhaes I.L.F."/>
            <person name="Oliveira U."/>
            <person name="Santos F.R."/>
            <person name="Vidigal T.H.D.A."/>
            <person name="Brescovit A.D."/>
            <person name="Santos A.J."/>
        </authorList>
    </citation>
    <scope>NUCLEOTIDE SEQUENCE</scope>
    <source>
        <tissue evidence="1">Shoot tissue taken approximately 20 cm above the soil surface</tissue>
    </source>
</reference>
<name>A0A0A9FS21_ARUDO</name>
<dbReference type="AlphaFoldDB" id="A0A0A9FS21"/>
<reference evidence="1" key="2">
    <citation type="journal article" date="2015" name="Data Brief">
        <title>Shoot transcriptome of the giant reed, Arundo donax.</title>
        <authorList>
            <person name="Barrero R.A."/>
            <person name="Guerrero F.D."/>
            <person name="Moolhuijzen P."/>
            <person name="Goolsby J.A."/>
            <person name="Tidwell J."/>
            <person name="Bellgard S.E."/>
            <person name="Bellgard M.I."/>
        </authorList>
    </citation>
    <scope>NUCLEOTIDE SEQUENCE</scope>
    <source>
        <tissue evidence="1">Shoot tissue taken approximately 20 cm above the soil surface</tissue>
    </source>
</reference>
<sequence length="31" mass="3989">MKMLLITYLRFSGYQEIMIHWSFPLFKFYHF</sequence>
<protein>
    <submittedName>
        <fullName evidence="1">Uncharacterized protein</fullName>
    </submittedName>
</protein>
<proteinExistence type="predicted"/>
<evidence type="ECO:0000313" key="1">
    <source>
        <dbReference type="EMBL" id="JAE15645.1"/>
    </source>
</evidence>
<accession>A0A0A9FS21</accession>
<organism evidence="1">
    <name type="scientific">Arundo donax</name>
    <name type="common">Giant reed</name>
    <name type="synonym">Donax arundinaceus</name>
    <dbReference type="NCBI Taxonomy" id="35708"/>
    <lineage>
        <taxon>Eukaryota</taxon>
        <taxon>Viridiplantae</taxon>
        <taxon>Streptophyta</taxon>
        <taxon>Embryophyta</taxon>
        <taxon>Tracheophyta</taxon>
        <taxon>Spermatophyta</taxon>
        <taxon>Magnoliopsida</taxon>
        <taxon>Liliopsida</taxon>
        <taxon>Poales</taxon>
        <taxon>Poaceae</taxon>
        <taxon>PACMAD clade</taxon>
        <taxon>Arundinoideae</taxon>
        <taxon>Arundineae</taxon>
        <taxon>Arundo</taxon>
    </lineage>
</organism>